<feature type="compositionally biased region" description="Polar residues" evidence="1">
    <location>
        <begin position="200"/>
        <end position="209"/>
    </location>
</feature>
<sequence length="508" mass="52422">MGNSPASSFMGSFLTSSLGSAASAHPSGPNPSPSDQAYRGSHPTTSQIWFSHSHEALPPSVAARQTPGPGGSIWLPGHLREGGEGQMLWPGQGMPTAAMWNHLNRTNGCCPAPAQPQVCGHSQAGCSGGPWSGSGWQSSASGGIYPPPLRPTLGDLAGKEGSLWAMPPALGPGEKVPLSCPSGGCWGEAGGRQPADSALNGLQTLTSPGQRLPWRSCLWGTPPPAATASEPPGSDSCHHPVGWDQRGGSTLAVLTPYPPYPSCTLGRQLLRGEGSLSSPETAPGPPQAGRRAPQLSVGGPNPPPGGQLPEQGPELPASLVEQLGCRRSTPELEEPPQNIWPGAELVCPALGPPGPPVHPSEGSCQRLDFPFWGLGGRCRALHLCSVRPEPSFSPRSTCQEPRTVHNRLAPGLAARCFCSRGARGSLAPSPGSEPLLPAWEQTEAARPKPGVTEAHFPPTPLTFPDVASKGPEGCCGRGAGVSQQPKDLVCAAPAQFKTASTSLHLIRC</sequence>
<dbReference type="PANTHER" id="PTHR12505:SF22">
    <property type="entry name" value="BAH AND COILED-COIL DOMAIN-CONTAINING PROTEIN 1"/>
    <property type="match status" value="1"/>
</dbReference>
<comment type="caution">
    <text evidence="2">The sequence shown here is derived from an EMBL/GenBank/DDBJ whole genome shotgun (WGS) entry which is preliminary data.</text>
</comment>
<dbReference type="InterPro" id="IPR052429">
    <property type="entry name" value="BAH_domain_protein"/>
</dbReference>
<evidence type="ECO:0000313" key="3">
    <source>
        <dbReference type="Proteomes" id="UP001159641"/>
    </source>
</evidence>
<reference evidence="2 3" key="1">
    <citation type="submission" date="2022-11" db="EMBL/GenBank/DDBJ databases">
        <title>Whole genome sequence of Eschrichtius robustus ER-17-0199.</title>
        <authorList>
            <person name="Bruniche-Olsen A."/>
            <person name="Black A.N."/>
            <person name="Fields C.J."/>
            <person name="Walden K."/>
            <person name="Dewoody J.A."/>
        </authorList>
    </citation>
    <scope>NUCLEOTIDE SEQUENCE [LARGE SCALE GENOMIC DNA]</scope>
    <source>
        <strain evidence="2">ER-17-0199</strain>
        <tissue evidence="2">Blubber</tissue>
    </source>
</reference>
<proteinExistence type="predicted"/>
<feature type="region of interest" description="Disordered" evidence="1">
    <location>
        <begin position="273"/>
        <end position="314"/>
    </location>
</feature>
<name>A0AB34HN80_ESCRO</name>
<feature type="region of interest" description="Disordered" evidence="1">
    <location>
        <begin position="189"/>
        <end position="242"/>
    </location>
</feature>
<dbReference type="EMBL" id="JAIQCJ010001017">
    <property type="protein sequence ID" value="KAJ8793077.1"/>
    <property type="molecule type" value="Genomic_DNA"/>
</dbReference>
<dbReference type="AlphaFoldDB" id="A0AB34HN80"/>
<accession>A0AB34HN80</accession>
<keyword evidence="3" id="KW-1185">Reference proteome</keyword>
<feature type="region of interest" description="Disordered" evidence="1">
    <location>
        <begin position="18"/>
        <end position="43"/>
    </location>
</feature>
<dbReference type="Proteomes" id="UP001159641">
    <property type="component" value="Unassembled WGS sequence"/>
</dbReference>
<evidence type="ECO:0000313" key="2">
    <source>
        <dbReference type="EMBL" id="KAJ8793077.1"/>
    </source>
</evidence>
<protein>
    <submittedName>
        <fullName evidence="2">Uncharacterized protein</fullName>
    </submittedName>
</protein>
<evidence type="ECO:0000256" key="1">
    <source>
        <dbReference type="SAM" id="MobiDB-lite"/>
    </source>
</evidence>
<organism evidence="2 3">
    <name type="scientific">Eschrichtius robustus</name>
    <name type="common">California gray whale</name>
    <name type="synonym">Eschrichtius gibbosus</name>
    <dbReference type="NCBI Taxonomy" id="9764"/>
    <lineage>
        <taxon>Eukaryota</taxon>
        <taxon>Metazoa</taxon>
        <taxon>Chordata</taxon>
        <taxon>Craniata</taxon>
        <taxon>Vertebrata</taxon>
        <taxon>Euteleostomi</taxon>
        <taxon>Mammalia</taxon>
        <taxon>Eutheria</taxon>
        <taxon>Laurasiatheria</taxon>
        <taxon>Artiodactyla</taxon>
        <taxon>Whippomorpha</taxon>
        <taxon>Cetacea</taxon>
        <taxon>Mysticeti</taxon>
        <taxon>Eschrichtiidae</taxon>
        <taxon>Eschrichtius</taxon>
    </lineage>
</organism>
<dbReference type="PANTHER" id="PTHR12505">
    <property type="entry name" value="PHD FINGER TRANSCRIPTION FACTOR"/>
    <property type="match status" value="1"/>
</dbReference>
<gene>
    <name evidence="2" type="ORF">J1605_003754</name>
</gene>
<feature type="region of interest" description="Disordered" evidence="1">
    <location>
        <begin position="60"/>
        <end position="79"/>
    </location>
</feature>